<sequence length="97" mass="11462">MQKSTSNRVRVQMRELVVTMLPIANHISHVKLAQQNVKLAKLMREYYFKMRNDQDTSYLESAMQRLFTKEENYAALVNRFFHGHGTIQSPHWNGFGF</sequence>
<organism evidence="1 2">
    <name type="scientific">Candidatus Accumulibacter contiguus</name>
    <dbReference type="NCBI Taxonomy" id="2954381"/>
    <lineage>
        <taxon>Bacteria</taxon>
        <taxon>Pseudomonadati</taxon>
        <taxon>Pseudomonadota</taxon>
        <taxon>Betaproteobacteria</taxon>
        <taxon>Candidatus Accumulibacter</taxon>
    </lineage>
</organism>
<gene>
    <name evidence="1" type="ORF">E4Q08_02850</name>
</gene>
<proteinExistence type="predicted"/>
<name>A0ABX1T7P8_9PROT</name>
<evidence type="ECO:0000313" key="1">
    <source>
        <dbReference type="EMBL" id="NMQ04272.1"/>
    </source>
</evidence>
<reference evidence="1" key="1">
    <citation type="submission" date="2019-03" db="EMBL/GenBank/DDBJ databases">
        <title>Metabolic reconstructions from genomes of highly enriched 'Candidatus Accumulibacter' and 'Candidatus Competibacter' bioreactor populations.</title>
        <authorList>
            <person name="Annavajhala M.K."/>
            <person name="Welles L."/>
            <person name="Abbas B."/>
            <person name="Sorokin D."/>
            <person name="Park H."/>
            <person name="Van Loosdrecht M."/>
            <person name="Chandran K."/>
        </authorList>
    </citation>
    <scope>NUCLEOTIDE SEQUENCE</scope>
    <source>
        <strain evidence="1">SBR_L</strain>
    </source>
</reference>
<dbReference type="EMBL" id="SPMX01000006">
    <property type="protein sequence ID" value="NMQ04272.1"/>
    <property type="molecule type" value="Genomic_DNA"/>
</dbReference>
<protein>
    <submittedName>
        <fullName evidence="1">Uncharacterized protein</fullName>
    </submittedName>
</protein>
<comment type="caution">
    <text evidence="1">The sequence shown here is derived from an EMBL/GenBank/DDBJ whole genome shotgun (WGS) entry which is preliminary data.</text>
</comment>
<keyword evidence="2" id="KW-1185">Reference proteome</keyword>
<dbReference type="RefSeq" id="WP_169069258.1">
    <property type="nucleotide sequence ID" value="NZ_SPMX01000006.1"/>
</dbReference>
<evidence type="ECO:0000313" key="2">
    <source>
        <dbReference type="Proteomes" id="UP000886469"/>
    </source>
</evidence>
<accession>A0ABX1T7P8</accession>
<dbReference type="Proteomes" id="UP000886469">
    <property type="component" value="Unassembled WGS sequence"/>
</dbReference>